<evidence type="ECO:0000256" key="4">
    <source>
        <dbReference type="ARBA" id="ARBA00023136"/>
    </source>
</evidence>
<dbReference type="KEGG" id="atq:GH723_16375"/>
<dbReference type="InterPro" id="IPR012340">
    <property type="entry name" value="NA-bd_OB-fold"/>
</dbReference>
<name>A0A5Q2RRM6_9ACTN</name>
<keyword evidence="3 5" id="KW-1133">Transmembrane helix</keyword>
<dbReference type="PANTHER" id="PTHR33507">
    <property type="entry name" value="INNER MEMBRANE PROTEIN YBBJ"/>
    <property type="match status" value="1"/>
</dbReference>
<comment type="subcellular location">
    <subcellularLocation>
        <location evidence="1">Membrane</location>
        <topology evidence="1">Multi-pass membrane protein</topology>
    </subcellularLocation>
</comment>
<feature type="signal peptide" evidence="6">
    <location>
        <begin position="1"/>
        <end position="24"/>
    </location>
</feature>
<keyword evidence="10" id="KW-1185">Reference proteome</keyword>
<dbReference type="EMBL" id="CP045851">
    <property type="protein sequence ID" value="QGG96550.1"/>
    <property type="molecule type" value="Genomic_DNA"/>
</dbReference>
<keyword evidence="6" id="KW-0732">Signal</keyword>
<feature type="domain" description="NfeD integral membrane" evidence="8">
    <location>
        <begin position="232"/>
        <end position="341"/>
    </location>
</feature>
<feature type="chain" id="PRO_5024370381" evidence="6">
    <location>
        <begin position="25"/>
        <end position="434"/>
    </location>
</feature>
<evidence type="ECO:0000256" key="2">
    <source>
        <dbReference type="ARBA" id="ARBA00022692"/>
    </source>
</evidence>
<protein>
    <submittedName>
        <fullName evidence="9">Uncharacterized protein</fullName>
    </submittedName>
</protein>
<evidence type="ECO:0000313" key="10">
    <source>
        <dbReference type="Proteomes" id="UP000334019"/>
    </source>
</evidence>
<sequence length="434" mass="45494">MRRLTSGVLLALLALGLLAGPAVGQDDADPPSSSGSDDPGFISVIEVSGLIDPVVAEFIRTSIDEAEQDEARYLVINLNSPGAVIDDDELADLARRIHDADVPVAVWIGPSGSQALGGAAQLASVADPIGISVGSRIGDTGESVLPDELGPLFGEHERLLDGTTIGAERAEELGIATGPAPTLGELALLLPGFETQQVVQDGEPALEPRTGVRFSELDLTGQLFHTVASPPVAYLLLAIGLALIVFELFTAGIGIAGIVGAGSLVLACYGLWVLPVRPWAVALVILSFLAFSVDVQTGIPRVWTGIGFVMFAVGTLWFYDGLSLSWVTLGAAFVGIVLTYISGMPAMVRTRFSTPTIGREWMVGEPGLARGPVDPDGVVVVRGAPWRARTNRATPIADGERVRVVSLEGLLLEVEPEEGAARDHRDRSHTVPDA</sequence>
<evidence type="ECO:0000256" key="1">
    <source>
        <dbReference type="ARBA" id="ARBA00004141"/>
    </source>
</evidence>
<evidence type="ECO:0000256" key="5">
    <source>
        <dbReference type="SAM" id="Phobius"/>
    </source>
</evidence>
<dbReference type="Gene3D" id="2.40.50.140">
    <property type="entry name" value="Nucleic acid-binding proteins"/>
    <property type="match status" value="1"/>
</dbReference>
<feature type="transmembrane region" description="Helical" evidence="5">
    <location>
        <begin position="253"/>
        <end position="272"/>
    </location>
</feature>
<dbReference type="Pfam" id="PF01957">
    <property type="entry name" value="NfeD"/>
    <property type="match status" value="1"/>
</dbReference>
<keyword evidence="2 5" id="KW-0812">Transmembrane</keyword>
<dbReference type="SUPFAM" id="SSF141322">
    <property type="entry name" value="NfeD domain-like"/>
    <property type="match status" value="1"/>
</dbReference>
<feature type="transmembrane region" description="Helical" evidence="5">
    <location>
        <begin position="302"/>
        <end position="319"/>
    </location>
</feature>
<evidence type="ECO:0000256" key="6">
    <source>
        <dbReference type="SAM" id="SignalP"/>
    </source>
</evidence>
<accession>A0A5Q2RRM6</accession>
<dbReference type="RefSeq" id="WP_153760654.1">
    <property type="nucleotide sequence ID" value="NZ_CP045851.1"/>
</dbReference>
<feature type="transmembrane region" description="Helical" evidence="5">
    <location>
        <begin position="278"/>
        <end position="295"/>
    </location>
</feature>
<proteinExistence type="predicted"/>
<dbReference type="SUPFAM" id="SSF52096">
    <property type="entry name" value="ClpP/crotonase"/>
    <property type="match status" value="1"/>
</dbReference>
<dbReference type="GO" id="GO:0016020">
    <property type="term" value="C:membrane"/>
    <property type="evidence" value="ECO:0007669"/>
    <property type="project" value="UniProtKB-SubCell"/>
</dbReference>
<dbReference type="PANTHER" id="PTHR33507:SF4">
    <property type="entry name" value="NODULATION COMPETITIVENESS PROTEIN NFED"/>
    <property type="match status" value="1"/>
</dbReference>
<keyword evidence="4 5" id="KW-0472">Membrane</keyword>
<dbReference type="InterPro" id="IPR052165">
    <property type="entry name" value="Membrane_assoc_protease"/>
</dbReference>
<dbReference type="InterPro" id="IPR002810">
    <property type="entry name" value="NfeD-like_C"/>
</dbReference>
<organism evidence="9 10">
    <name type="scientific">Actinomarinicola tropica</name>
    <dbReference type="NCBI Taxonomy" id="2789776"/>
    <lineage>
        <taxon>Bacteria</taxon>
        <taxon>Bacillati</taxon>
        <taxon>Actinomycetota</taxon>
        <taxon>Acidimicrobiia</taxon>
        <taxon>Acidimicrobiales</taxon>
        <taxon>Iamiaceae</taxon>
        <taxon>Actinomarinicola</taxon>
    </lineage>
</organism>
<dbReference type="Proteomes" id="UP000334019">
    <property type="component" value="Chromosome"/>
</dbReference>
<evidence type="ECO:0000259" key="7">
    <source>
        <dbReference type="Pfam" id="PF01957"/>
    </source>
</evidence>
<dbReference type="Gene3D" id="3.90.226.10">
    <property type="entry name" value="2-enoyl-CoA Hydratase, Chain A, domain 1"/>
    <property type="match status" value="1"/>
</dbReference>
<reference evidence="9 10" key="1">
    <citation type="submission" date="2019-11" db="EMBL/GenBank/DDBJ databases">
        <authorList>
            <person name="He Y."/>
        </authorList>
    </citation>
    <scope>NUCLEOTIDE SEQUENCE [LARGE SCALE GENOMIC DNA]</scope>
    <source>
        <strain evidence="9 10">SCSIO 58843</strain>
    </source>
</reference>
<dbReference type="Pfam" id="PF24961">
    <property type="entry name" value="NfeD_membrane"/>
    <property type="match status" value="1"/>
</dbReference>
<evidence type="ECO:0000259" key="8">
    <source>
        <dbReference type="Pfam" id="PF24961"/>
    </source>
</evidence>
<dbReference type="InterPro" id="IPR056739">
    <property type="entry name" value="NfeD_membrane"/>
</dbReference>
<feature type="transmembrane region" description="Helical" evidence="5">
    <location>
        <begin position="325"/>
        <end position="343"/>
    </location>
</feature>
<evidence type="ECO:0000313" key="9">
    <source>
        <dbReference type="EMBL" id="QGG96550.1"/>
    </source>
</evidence>
<feature type="transmembrane region" description="Helical" evidence="5">
    <location>
        <begin position="223"/>
        <end position="246"/>
    </location>
</feature>
<evidence type="ECO:0000256" key="3">
    <source>
        <dbReference type="ARBA" id="ARBA00022989"/>
    </source>
</evidence>
<dbReference type="InterPro" id="IPR029045">
    <property type="entry name" value="ClpP/crotonase-like_dom_sf"/>
</dbReference>
<gene>
    <name evidence="9" type="ORF">GH723_16375</name>
</gene>
<feature type="domain" description="NfeD-like C-terminal" evidence="7">
    <location>
        <begin position="360"/>
        <end position="416"/>
    </location>
</feature>
<dbReference type="AlphaFoldDB" id="A0A5Q2RRM6"/>